<feature type="binding site" evidence="8">
    <location>
        <position position="304"/>
    </location>
    <ligand>
        <name>Fe cation</name>
        <dbReference type="ChEBI" id="CHEBI:24875"/>
    </ligand>
</feature>
<feature type="binding site" evidence="8">
    <location>
        <position position="171"/>
    </location>
    <ligand>
        <name>substrate</name>
    </ligand>
</feature>
<sequence>MNIFAIETSCDETSASVVSNGLKVRSVVISSQIKIHAGFFGVVPELASRAHIENINHVIWQALSYAGINFTDFSRKIDAVAFTSGPGLAGALLVGAIAAKSLACVYKKPLIPVNHLDGHLYSSLIENKSVRLPFLSLIISGGHTELVAVEDFGKYEVLGSTRDDAAGEAFDKAAKMLGMSYPGGPVIDKIAENGNPEAVRFTRPYLKGSWDFSFSGIKTALLNYLKTNPVRNEKQLNDICASFRQAVAETLCFKSFEAAKKFNLKRIVLGGGVSANSLIRKIFLETGQKNKIKIFIPSLIYSTDNAAMIGCAAYFKQKKCGLKYDDVQLKPNPSLSLENWRL</sequence>
<comment type="subcellular location">
    <subcellularLocation>
        <location evidence="8">Cytoplasm</location>
    </subcellularLocation>
</comment>
<comment type="cofactor">
    <cofactor evidence="8">
        <name>Fe(2+)</name>
        <dbReference type="ChEBI" id="CHEBI:29033"/>
    </cofactor>
    <text evidence="8">Binds 1 Fe(2+) ion per subunit.</text>
</comment>
<proteinExistence type="inferred from homology"/>
<evidence type="ECO:0000256" key="8">
    <source>
        <dbReference type="HAMAP-Rule" id="MF_01445"/>
    </source>
</evidence>
<dbReference type="HAMAP" id="MF_01445">
    <property type="entry name" value="TsaD"/>
    <property type="match status" value="1"/>
</dbReference>
<dbReference type="EMBL" id="LNVX01000723">
    <property type="protein sequence ID" value="OEG69416.1"/>
    <property type="molecule type" value="Genomic_DNA"/>
</dbReference>
<dbReference type="NCBIfam" id="TIGR03723">
    <property type="entry name" value="T6A_TsaD_YgjD"/>
    <property type="match status" value="1"/>
</dbReference>
<dbReference type="Proteomes" id="UP000095237">
    <property type="component" value="Unassembled WGS sequence"/>
</dbReference>
<dbReference type="GO" id="GO:0005506">
    <property type="term" value="F:iron ion binding"/>
    <property type="evidence" value="ECO:0007669"/>
    <property type="project" value="UniProtKB-UniRule"/>
</dbReference>
<keyword evidence="2 8" id="KW-0808">Transferase</keyword>
<evidence type="ECO:0000259" key="9">
    <source>
        <dbReference type="Pfam" id="PF00814"/>
    </source>
</evidence>
<feature type="binding site" evidence="8">
    <location>
        <position position="276"/>
    </location>
    <ligand>
        <name>substrate</name>
    </ligand>
</feature>
<feature type="binding site" evidence="8">
    <location>
        <begin position="138"/>
        <end position="142"/>
    </location>
    <ligand>
        <name>substrate</name>
    </ligand>
</feature>
<keyword evidence="6 8" id="KW-0012">Acyltransferase</keyword>
<dbReference type="InterPro" id="IPR017860">
    <property type="entry name" value="Peptidase_M22_CS"/>
</dbReference>
<dbReference type="GO" id="GO:0061711">
    <property type="term" value="F:tRNA N(6)-L-threonylcarbamoyladenine synthase activity"/>
    <property type="evidence" value="ECO:0007669"/>
    <property type="project" value="UniProtKB-EC"/>
</dbReference>
<comment type="similarity">
    <text evidence="8">Belongs to the KAE1 / TsaD family.</text>
</comment>
<evidence type="ECO:0000313" key="10">
    <source>
        <dbReference type="EMBL" id="OEG69416.1"/>
    </source>
</evidence>
<dbReference type="PRINTS" id="PR00789">
    <property type="entry name" value="OSIALOPTASE"/>
</dbReference>
<evidence type="ECO:0000256" key="1">
    <source>
        <dbReference type="ARBA" id="ARBA00022490"/>
    </source>
</evidence>
<keyword evidence="4 8" id="KW-0479">Metal-binding</keyword>
<dbReference type="GO" id="GO:0002949">
    <property type="term" value="P:tRNA threonylcarbamoyladenosine modification"/>
    <property type="evidence" value="ECO:0007669"/>
    <property type="project" value="UniProtKB-UniRule"/>
</dbReference>
<dbReference type="EC" id="2.3.1.234" evidence="8"/>
<feature type="domain" description="Gcp-like" evidence="9">
    <location>
        <begin position="24"/>
        <end position="310"/>
    </location>
</feature>
<dbReference type="Pfam" id="PF00814">
    <property type="entry name" value="TsaD"/>
    <property type="match status" value="1"/>
</dbReference>
<feature type="binding site" evidence="8">
    <location>
        <position position="188"/>
    </location>
    <ligand>
        <name>substrate</name>
    </ligand>
</feature>
<evidence type="ECO:0000313" key="11">
    <source>
        <dbReference type="Proteomes" id="UP000095237"/>
    </source>
</evidence>
<evidence type="ECO:0000256" key="4">
    <source>
        <dbReference type="ARBA" id="ARBA00022723"/>
    </source>
</evidence>
<protein>
    <recommendedName>
        <fullName evidence="8">tRNA N6-adenosine threonylcarbamoyltransferase</fullName>
        <ecNumber evidence="8">2.3.1.234</ecNumber>
    </recommendedName>
    <alternativeName>
        <fullName evidence="8">N6-L-threonylcarbamoyladenine synthase</fullName>
        <shortName evidence="8">t(6)A synthase</shortName>
    </alternativeName>
    <alternativeName>
        <fullName evidence="8">t(6)A37 threonylcarbamoyladenosine biosynthesis protein TsaD</fullName>
    </alternativeName>
    <alternativeName>
        <fullName evidence="8">tRNA threonylcarbamoyladenosine biosynthesis protein TsaD</fullName>
    </alternativeName>
</protein>
<dbReference type="InterPro" id="IPR000905">
    <property type="entry name" value="Gcp-like_dom"/>
</dbReference>
<dbReference type="Gene3D" id="3.30.420.40">
    <property type="match status" value="2"/>
</dbReference>
<keyword evidence="3 8" id="KW-0819">tRNA processing</keyword>
<dbReference type="InterPro" id="IPR043129">
    <property type="entry name" value="ATPase_NBD"/>
</dbReference>
<dbReference type="FunFam" id="3.30.420.40:FF:000040">
    <property type="entry name" value="tRNA N6-adenosine threonylcarbamoyltransferase"/>
    <property type="match status" value="1"/>
</dbReference>
<evidence type="ECO:0000256" key="2">
    <source>
        <dbReference type="ARBA" id="ARBA00022679"/>
    </source>
</evidence>
<dbReference type="CDD" id="cd24133">
    <property type="entry name" value="ASKHA_NBD_TsaD_bac"/>
    <property type="match status" value="1"/>
</dbReference>
<keyword evidence="5 8" id="KW-0408">Iron</keyword>
<feature type="binding site" evidence="8">
    <location>
        <position position="115"/>
    </location>
    <ligand>
        <name>Fe cation</name>
        <dbReference type="ChEBI" id="CHEBI:24875"/>
    </ligand>
</feature>
<keyword evidence="11" id="KW-1185">Reference proteome</keyword>
<comment type="catalytic activity">
    <reaction evidence="7 8">
        <text>L-threonylcarbamoyladenylate + adenosine(37) in tRNA = N(6)-L-threonylcarbamoyladenosine(37) in tRNA + AMP + H(+)</text>
        <dbReference type="Rhea" id="RHEA:37059"/>
        <dbReference type="Rhea" id="RHEA-COMP:10162"/>
        <dbReference type="Rhea" id="RHEA-COMP:10163"/>
        <dbReference type="ChEBI" id="CHEBI:15378"/>
        <dbReference type="ChEBI" id="CHEBI:73682"/>
        <dbReference type="ChEBI" id="CHEBI:74411"/>
        <dbReference type="ChEBI" id="CHEBI:74418"/>
        <dbReference type="ChEBI" id="CHEBI:456215"/>
        <dbReference type="EC" id="2.3.1.234"/>
    </reaction>
</comment>
<dbReference type="NCBIfam" id="TIGR00329">
    <property type="entry name" value="gcp_kae1"/>
    <property type="match status" value="1"/>
</dbReference>
<dbReference type="AlphaFoldDB" id="A0A1E5IFY9"/>
<dbReference type="PANTHER" id="PTHR11735">
    <property type="entry name" value="TRNA N6-ADENOSINE THREONYLCARBAMOYLTRANSFERASE"/>
    <property type="match status" value="1"/>
</dbReference>
<comment type="caution">
    <text evidence="10">The sequence shown here is derived from an EMBL/GenBank/DDBJ whole genome shotgun (WGS) entry which is preliminary data.</text>
</comment>
<feature type="binding site" evidence="8">
    <location>
        <position position="184"/>
    </location>
    <ligand>
        <name>substrate</name>
    </ligand>
</feature>
<evidence type="ECO:0000256" key="5">
    <source>
        <dbReference type="ARBA" id="ARBA00023004"/>
    </source>
</evidence>
<dbReference type="InterPro" id="IPR022450">
    <property type="entry name" value="TsaD"/>
</dbReference>
<dbReference type="GO" id="GO:0005737">
    <property type="term" value="C:cytoplasm"/>
    <property type="evidence" value="ECO:0007669"/>
    <property type="project" value="UniProtKB-SubCell"/>
</dbReference>
<evidence type="ECO:0000256" key="6">
    <source>
        <dbReference type="ARBA" id="ARBA00023315"/>
    </source>
</evidence>
<evidence type="ECO:0000256" key="3">
    <source>
        <dbReference type="ARBA" id="ARBA00022694"/>
    </source>
</evidence>
<reference evidence="10 11" key="1">
    <citation type="submission" date="2015-11" db="EMBL/GenBank/DDBJ databases">
        <title>Evidence for parallel genomic evolution in an endosymbiosis of termite gut flagellates.</title>
        <authorList>
            <person name="Zheng H."/>
        </authorList>
    </citation>
    <scope>NUCLEOTIDE SEQUENCE [LARGE SCALE GENOMIC DNA]</scope>
    <source>
        <strain evidence="10 11">CET450</strain>
    </source>
</reference>
<gene>
    <name evidence="8" type="primary">tsaD</name>
    <name evidence="10" type="ORF">ATZ36_09700</name>
</gene>
<dbReference type="InterPro" id="IPR017861">
    <property type="entry name" value="KAE1/TsaD"/>
</dbReference>
<feature type="binding site" evidence="8">
    <location>
        <position position="119"/>
    </location>
    <ligand>
        <name>Fe cation</name>
        <dbReference type="ChEBI" id="CHEBI:24875"/>
    </ligand>
</feature>
<organism evidence="10 11">
    <name type="scientific">Endomicrobium trichonymphae</name>
    <dbReference type="NCBI Taxonomy" id="1408204"/>
    <lineage>
        <taxon>Bacteria</taxon>
        <taxon>Pseudomonadati</taxon>
        <taxon>Elusimicrobiota</taxon>
        <taxon>Endomicrobiia</taxon>
        <taxon>Endomicrobiales</taxon>
        <taxon>Endomicrobiaceae</taxon>
        <taxon>Candidatus Endomicrobiellum</taxon>
    </lineage>
</organism>
<dbReference type="SUPFAM" id="SSF53067">
    <property type="entry name" value="Actin-like ATPase domain"/>
    <property type="match status" value="2"/>
</dbReference>
<name>A0A1E5IFY9_ENDTX</name>
<accession>A0A1E5IFY9</accession>
<comment type="function">
    <text evidence="8">Required for the formation of a threonylcarbamoyl group on adenosine at position 37 (t(6)A37) in tRNAs that read codons beginning with adenine. Is involved in the transfer of the threonylcarbamoyl moiety of threonylcarbamoyl-AMP (TC-AMP) to the N6 group of A37, together with TsaE and TsaB. TsaD likely plays a direct catalytic role in this reaction.</text>
</comment>
<keyword evidence="1 8" id="KW-0963">Cytoplasm</keyword>
<evidence type="ECO:0000256" key="7">
    <source>
        <dbReference type="ARBA" id="ARBA00048117"/>
    </source>
</evidence>
<dbReference type="PANTHER" id="PTHR11735:SF6">
    <property type="entry name" value="TRNA N6-ADENOSINE THREONYLCARBAMOYLTRANSFERASE, MITOCHONDRIAL"/>
    <property type="match status" value="1"/>
</dbReference>
<dbReference type="PROSITE" id="PS01016">
    <property type="entry name" value="GLYCOPROTEASE"/>
    <property type="match status" value="1"/>
</dbReference>